<dbReference type="InterPro" id="IPR005025">
    <property type="entry name" value="FMN_Rdtase-like_dom"/>
</dbReference>
<comment type="caution">
    <text evidence="4">The sequence shown here is derived from an EMBL/GenBank/DDBJ whole genome shotgun (WGS) entry which is preliminary data.</text>
</comment>
<gene>
    <name evidence="4" type="primary">sgcG_22</name>
    <name evidence="4" type="ORF">SDC9_161408</name>
</gene>
<keyword evidence="4" id="KW-0560">Oxidoreductase</keyword>
<organism evidence="4">
    <name type="scientific">bioreactor metagenome</name>
    <dbReference type="NCBI Taxonomy" id="1076179"/>
    <lineage>
        <taxon>unclassified sequences</taxon>
        <taxon>metagenomes</taxon>
        <taxon>ecological metagenomes</taxon>
    </lineage>
</organism>
<dbReference type="EMBL" id="VSSQ01060673">
    <property type="protein sequence ID" value="MPN14082.1"/>
    <property type="molecule type" value="Genomic_DNA"/>
</dbReference>
<evidence type="ECO:0000259" key="3">
    <source>
        <dbReference type="Pfam" id="PF03358"/>
    </source>
</evidence>
<reference evidence="4" key="1">
    <citation type="submission" date="2019-08" db="EMBL/GenBank/DDBJ databases">
        <authorList>
            <person name="Kucharzyk K."/>
            <person name="Murdoch R.W."/>
            <person name="Higgins S."/>
            <person name="Loffler F."/>
        </authorList>
    </citation>
    <scope>NUCLEOTIDE SEQUENCE</scope>
</reference>
<dbReference type="InterPro" id="IPR029039">
    <property type="entry name" value="Flavoprotein-like_sf"/>
</dbReference>
<sequence>MDGNTRTALNEIAKGIRANKSGAELEFIDVANCKLSPCIACDACKKNGGTCVMPDETPILVQKVFEADVVIFGTPVYWWGVTAQLKTVIDKFYSKDTAFGKQKKRIGLVTVGAAGLEDREYELIRAQFECICNFLGWTLLFSESISAWNVGDLAKNTQKMAELGEFWKKL</sequence>
<dbReference type="EC" id="1.3.99.24" evidence="4"/>
<proteinExistence type="predicted"/>
<dbReference type="PANTHER" id="PTHR43278">
    <property type="entry name" value="NAD(P)H-DEPENDENT FMN-CONTAINING OXIDOREDUCTASE YWQN-RELATED"/>
    <property type="match status" value="1"/>
</dbReference>
<keyword evidence="2" id="KW-0288">FMN</keyword>
<dbReference type="GO" id="GO:0016491">
    <property type="term" value="F:oxidoreductase activity"/>
    <property type="evidence" value="ECO:0007669"/>
    <property type="project" value="UniProtKB-KW"/>
</dbReference>
<dbReference type="InterPro" id="IPR051796">
    <property type="entry name" value="ISF_SsuE-like"/>
</dbReference>
<evidence type="ECO:0000313" key="4">
    <source>
        <dbReference type="EMBL" id="MPN14082.1"/>
    </source>
</evidence>
<feature type="domain" description="NADPH-dependent FMN reductase-like" evidence="3">
    <location>
        <begin position="2"/>
        <end position="115"/>
    </location>
</feature>
<accession>A0A645FKJ2</accession>
<dbReference type="Pfam" id="PF03358">
    <property type="entry name" value="FMN_red"/>
    <property type="match status" value="1"/>
</dbReference>
<dbReference type="AlphaFoldDB" id="A0A645FKJ2"/>
<dbReference type="SUPFAM" id="SSF52218">
    <property type="entry name" value="Flavoproteins"/>
    <property type="match status" value="1"/>
</dbReference>
<protein>
    <submittedName>
        <fullName evidence="4">2-amino-4-deoxychorismate dehydrogenase</fullName>
        <ecNumber evidence="4">1.3.99.24</ecNumber>
    </submittedName>
</protein>
<dbReference type="Gene3D" id="3.40.50.360">
    <property type="match status" value="1"/>
</dbReference>
<evidence type="ECO:0000256" key="2">
    <source>
        <dbReference type="ARBA" id="ARBA00022643"/>
    </source>
</evidence>
<evidence type="ECO:0000256" key="1">
    <source>
        <dbReference type="ARBA" id="ARBA00022630"/>
    </source>
</evidence>
<name>A0A645FKJ2_9ZZZZ</name>
<dbReference type="PANTHER" id="PTHR43278:SF4">
    <property type="entry name" value="NAD(P)H-DEPENDENT FMN-CONTAINING OXIDOREDUCTASE YWQN-RELATED"/>
    <property type="match status" value="1"/>
</dbReference>
<keyword evidence="1" id="KW-0285">Flavoprotein</keyword>